<gene>
    <name evidence="8" type="ORF">OTU49_008449</name>
</gene>
<feature type="compositionally biased region" description="Polar residues" evidence="6">
    <location>
        <begin position="639"/>
        <end position="663"/>
    </location>
</feature>
<dbReference type="InterPro" id="IPR035425">
    <property type="entry name" value="CENP-T/H4_C"/>
</dbReference>
<feature type="non-terminal residue" evidence="8">
    <location>
        <position position="1"/>
    </location>
</feature>
<feature type="compositionally biased region" description="Polar residues" evidence="6">
    <location>
        <begin position="515"/>
        <end position="531"/>
    </location>
</feature>
<sequence>GGHLGGRVKHSDLLQPYYSLLSFLLRPILRSAGGRMMEDVYMEIENSTPRTTLQQLLEVHDPEETPDVLKNQPLRTPSSAKKRKREARKSSAAKQIKGKDVTNLQTNVLSQSRQSISTSVLGESLNASSIRGVDQTYANLNILESSESSINEDLDLERAARFHKRRQHPLKNLSQPRVSVAKLKKPKTSKPITRQDLEKSPGDHGSVLNTAENKVNIENRTYAGVNTSMMESSSDSIDYEAVKKMRSRTRREVTVSHQGLKTTSVSHSLPPSKAPDDVNLENDITYAGISSNIMESSVDSIDYGIAKNVRYRKKKQDIVLDEFGPVPSGQNLPLGSDLTYTESVTSVYSPEDIQSGTNRDTVKELRSLKTNKTASPQKLDLSLDSRSTTFSEGSVSKLDQIYEVSNEGDESLENVRKTTRQRFARKAPDLKLNVTALVEKFKLNQRSALNAEEAPEQIEADLKAPSSPTENEFLDEEKSDWQASQEISLPKNEVTSKFLPSEVEASTIPQVEGVKSSSHGRTSNDNTTGLQSKEVVLPPVGFRDERNKFHKTSLGDFSSDSEDDELVSNINATLIALANENEEISVGNNQYKLQLSPLNSPLVNHGVSAPSSPTHGQDSPRNRARDRSTFKGSPRKSQQKSATPSPLESPQKSVEANVAVSQRKSPRKSVGDSSALLSKSPKLSVRDDGLSAARQSPRKGLVRRVLSPARESPRKSIRRSAVSPAKESPRKSIRRATMSPAKESPRKSIRRSIVSPAKESPRKSVGRGAVSPAKESPRKSIRRATMSPAKESPRKSIRIATMSSLKESSRKSVGGGAVSPSKESPRKSIGRASIEIPRKSVGSGTMSPKESPRESVERIAQSPTEDRTRSVHRSSISPSKDIPQSVQRTASLSPTSDSPRSALNSPKNVSSSYSPSDLEERDITRSVRNSLPFIPEKKSSMKNIVLTQEQFEVHPEEAFKLKHRISGNLDGSANALLDKDDMRSSIIPKDKAIVMQEQLVLRDEDIPTDIMMTKVRENVATYSSNVTAKSNEHVPVREELLVEDNSHAREVSANKGKDNTGMQRNISSKHIVQYDDSSSEGEVIYRFTQDNARIKEKESLPEDISTSEDSGSDDLNLLPVTERKIVRLQQGSPVDADKKRSEAEVTAYHLNVEEQVEDEGSDSNSSNQELGAGTSQQHRNNSRSGIQSKSLVSSKGRQMTMKEFIQNLAVKPMPPPAVADMEKERSTLAGLLKFNTSRVQKLPQQTAAAKKIRKKSKQSLPASLPKSVTKEIFSHFAKCKVTEGAMKAIMKTSEEYWKNLSTDLSNIVNARKGGDEILGRDVRKLMTRQGLITTEESLFALAEKYLPAEEWNTIIPTEYAKGNVHPPEKVIQDMFM</sequence>
<comment type="similarity">
    <text evidence="3">Belongs to the CENP-T/CNN1 family.</text>
</comment>
<dbReference type="GO" id="GO:0003677">
    <property type="term" value="F:DNA binding"/>
    <property type="evidence" value="ECO:0007669"/>
    <property type="project" value="InterPro"/>
</dbReference>
<organism evidence="8 9">
    <name type="scientific">Cherax quadricarinatus</name>
    <name type="common">Australian red claw crayfish</name>
    <dbReference type="NCBI Taxonomy" id="27406"/>
    <lineage>
        <taxon>Eukaryota</taxon>
        <taxon>Metazoa</taxon>
        <taxon>Ecdysozoa</taxon>
        <taxon>Arthropoda</taxon>
        <taxon>Crustacea</taxon>
        <taxon>Multicrustacea</taxon>
        <taxon>Malacostraca</taxon>
        <taxon>Eumalacostraca</taxon>
        <taxon>Eucarida</taxon>
        <taxon>Decapoda</taxon>
        <taxon>Pleocyemata</taxon>
        <taxon>Astacidea</taxon>
        <taxon>Parastacoidea</taxon>
        <taxon>Parastacidae</taxon>
        <taxon>Cherax</taxon>
    </lineage>
</organism>
<evidence type="ECO:0000256" key="5">
    <source>
        <dbReference type="ARBA" id="ARBA00023242"/>
    </source>
</evidence>
<accession>A0AAW0WET4</accession>
<dbReference type="InterPro" id="IPR009072">
    <property type="entry name" value="Histone-fold"/>
</dbReference>
<feature type="compositionally biased region" description="Polar residues" evidence="6">
    <location>
        <begin position="873"/>
        <end position="903"/>
    </location>
</feature>
<dbReference type="EMBL" id="JARKIK010000066">
    <property type="protein sequence ID" value="KAK8730102.1"/>
    <property type="molecule type" value="Genomic_DNA"/>
</dbReference>
<dbReference type="GO" id="GO:0000278">
    <property type="term" value="P:mitotic cell cycle"/>
    <property type="evidence" value="ECO:0007669"/>
    <property type="project" value="TreeGrafter"/>
</dbReference>
<evidence type="ECO:0000259" key="7">
    <source>
        <dbReference type="Pfam" id="PF15511"/>
    </source>
</evidence>
<evidence type="ECO:0000256" key="1">
    <source>
        <dbReference type="ARBA" id="ARBA00004123"/>
    </source>
</evidence>
<evidence type="ECO:0000313" key="9">
    <source>
        <dbReference type="Proteomes" id="UP001445076"/>
    </source>
</evidence>
<feature type="region of interest" description="Disordered" evidence="6">
    <location>
        <begin position="182"/>
        <end position="208"/>
    </location>
</feature>
<feature type="compositionally biased region" description="Polar residues" evidence="6">
    <location>
        <begin position="255"/>
        <end position="269"/>
    </location>
</feature>
<feature type="region of interest" description="Disordered" evidence="6">
    <location>
        <begin position="1096"/>
        <end position="1118"/>
    </location>
</feature>
<feature type="compositionally biased region" description="Basic and acidic residues" evidence="6">
    <location>
        <begin position="618"/>
        <end position="629"/>
    </location>
</feature>
<feature type="region of interest" description="Disordered" evidence="6">
    <location>
        <begin position="508"/>
        <end position="534"/>
    </location>
</feature>
<keyword evidence="5" id="KW-0539">Nucleus</keyword>
<feature type="region of interest" description="Disordered" evidence="6">
    <location>
        <begin position="63"/>
        <end position="99"/>
    </location>
</feature>
<keyword evidence="9" id="KW-1185">Reference proteome</keyword>
<keyword evidence="4" id="KW-0158">Chromosome</keyword>
<dbReference type="GO" id="GO:0046982">
    <property type="term" value="F:protein heterodimerization activity"/>
    <property type="evidence" value="ECO:0007669"/>
    <property type="project" value="InterPro"/>
</dbReference>
<evidence type="ECO:0000256" key="3">
    <source>
        <dbReference type="ARBA" id="ARBA00010137"/>
    </source>
</evidence>
<feature type="region of interest" description="Disordered" evidence="6">
    <location>
        <begin position="1153"/>
        <end position="1196"/>
    </location>
</feature>
<proteinExistence type="inferred from homology"/>
<dbReference type="GO" id="GO:0051382">
    <property type="term" value="P:kinetochore assembly"/>
    <property type="evidence" value="ECO:0007669"/>
    <property type="project" value="InterPro"/>
</dbReference>
<feature type="domain" description="CENP-T/Histone H4 histone fold" evidence="7">
    <location>
        <begin position="1256"/>
        <end position="1354"/>
    </location>
</feature>
<dbReference type="Pfam" id="PF15511">
    <property type="entry name" value="CENP-T_C"/>
    <property type="match status" value="1"/>
</dbReference>
<feature type="compositionally biased region" description="Polar residues" evidence="6">
    <location>
        <begin position="1162"/>
        <end position="1196"/>
    </location>
</feature>
<feature type="compositionally biased region" description="Basic and acidic residues" evidence="6">
    <location>
        <begin position="193"/>
        <end position="202"/>
    </location>
</feature>
<dbReference type="Gene3D" id="1.10.20.10">
    <property type="entry name" value="Histone, subunit A"/>
    <property type="match status" value="1"/>
</dbReference>
<dbReference type="GO" id="GO:0000776">
    <property type="term" value="C:kinetochore"/>
    <property type="evidence" value="ECO:0007669"/>
    <property type="project" value="InterPro"/>
</dbReference>
<dbReference type="Proteomes" id="UP001445076">
    <property type="component" value="Unassembled WGS sequence"/>
</dbReference>
<dbReference type="InterPro" id="IPR028255">
    <property type="entry name" value="CENP-T"/>
</dbReference>
<evidence type="ECO:0000256" key="4">
    <source>
        <dbReference type="ARBA" id="ARBA00022454"/>
    </source>
</evidence>
<evidence type="ECO:0000256" key="6">
    <source>
        <dbReference type="SAM" id="MobiDB-lite"/>
    </source>
</evidence>
<comment type="subcellular location">
    <subcellularLocation>
        <location evidence="2">Chromosome</location>
    </subcellularLocation>
    <subcellularLocation>
        <location evidence="1">Nucleus</location>
    </subcellularLocation>
</comment>
<evidence type="ECO:0000256" key="2">
    <source>
        <dbReference type="ARBA" id="ARBA00004286"/>
    </source>
</evidence>
<comment type="caution">
    <text evidence="8">The sequence shown here is derived from an EMBL/GenBank/DDBJ whole genome shotgun (WGS) entry which is preliminary data.</text>
</comment>
<dbReference type="GO" id="GO:0007059">
    <property type="term" value="P:chromosome segregation"/>
    <property type="evidence" value="ECO:0007669"/>
    <property type="project" value="TreeGrafter"/>
</dbReference>
<name>A0AAW0WET4_CHEQU</name>
<reference evidence="8 9" key="1">
    <citation type="journal article" date="2024" name="BMC Genomics">
        <title>Genome assembly of redclaw crayfish (Cherax quadricarinatus) provides insights into its immune adaptation and hypoxia tolerance.</title>
        <authorList>
            <person name="Liu Z."/>
            <person name="Zheng J."/>
            <person name="Li H."/>
            <person name="Fang K."/>
            <person name="Wang S."/>
            <person name="He J."/>
            <person name="Zhou D."/>
            <person name="Weng S."/>
            <person name="Chi M."/>
            <person name="Gu Z."/>
            <person name="He J."/>
            <person name="Li F."/>
            <person name="Wang M."/>
        </authorList>
    </citation>
    <scope>NUCLEOTIDE SEQUENCE [LARGE SCALE GENOMIC DNA]</scope>
    <source>
        <strain evidence="8">ZL_2023a</strain>
    </source>
</reference>
<feature type="compositionally biased region" description="Low complexity" evidence="6">
    <location>
        <begin position="673"/>
        <end position="683"/>
    </location>
</feature>
<evidence type="ECO:0000313" key="8">
    <source>
        <dbReference type="EMBL" id="KAK8730102.1"/>
    </source>
</evidence>
<protein>
    <recommendedName>
        <fullName evidence="7">CENP-T/Histone H4 histone fold domain-containing protein</fullName>
    </recommendedName>
</protein>
<feature type="region of interest" description="Disordered" evidence="6">
    <location>
        <begin position="602"/>
        <end position="924"/>
    </location>
</feature>
<dbReference type="GO" id="GO:0005634">
    <property type="term" value="C:nucleus"/>
    <property type="evidence" value="ECO:0007669"/>
    <property type="project" value="UniProtKB-SubCell"/>
</dbReference>
<dbReference type="PANTHER" id="PTHR46904">
    <property type="entry name" value="CENTROMERE PROTEIN T"/>
    <property type="match status" value="1"/>
</dbReference>
<dbReference type="PANTHER" id="PTHR46904:SF1">
    <property type="entry name" value="CENTROMERE PROTEIN T"/>
    <property type="match status" value="1"/>
</dbReference>
<feature type="region of interest" description="Disordered" evidence="6">
    <location>
        <begin position="248"/>
        <end position="277"/>
    </location>
</feature>
<dbReference type="CDD" id="cd22920">
    <property type="entry name" value="HFD_CENP-T"/>
    <property type="match status" value="1"/>
</dbReference>
<feature type="compositionally biased region" description="Low complexity" evidence="6">
    <location>
        <begin position="904"/>
        <end position="916"/>
    </location>
</feature>